<dbReference type="InterPro" id="IPR026588">
    <property type="entry name" value="Choice_anch_A"/>
</dbReference>
<organism evidence="2 3">
    <name type="scientific">Undibacterium flavidum</name>
    <dbReference type="NCBI Taxonomy" id="2762297"/>
    <lineage>
        <taxon>Bacteria</taxon>
        <taxon>Pseudomonadati</taxon>
        <taxon>Pseudomonadota</taxon>
        <taxon>Betaproteobacteria</taxon>
        <taxon>Burkholderiales</taxon>
        <taxon>Oxalobacteraceae</taxon>
        <taxon>Undibacterium</taxon>
    </lineage>
</organism>
<keyword evidence="3" id="KW-1185">Reference proteome</keyword>
<dbReference type="RefSeq" id="WP_186940994.1">
    <property type="nucleotide sequence ID" value="NZ_JACOGA010000004.1"/>
</dbReference>
<reference evidence="2 3" key="1">
    <citation type="submission" date="2020-08" db="EMBL/GenBank/DDBJ databases">
        <title>Novel species isolated from subtropical streams in China.</title>
        <authorList>
            <person name="Lu H."/>
        </authorList>
    </citation>
    <scope>NUCLEOTIDE SEQUENCE [LARGE SCALE GENOMIC DNA]</scope>
    <source>
        <strain evidence="2 3">LX15W</strain>
    </source>
</reference>
<evidence type="ECO:0000313" key="2">
    <source>
        <dbReference type="EMBL" id="MBC3872943.1"/>
    </source>
</evidence>
<dbReference type="Proteomes" id="UP000624279">
    <property type="component" value="Unassembled WGS sequence"/>
</dbReference>
<dbReference type="NCBIfam" id="TIGR04215">
    <property type="entry name" value="choice_anch_A"/>
    <property type="match status" value="1"/>
</dbReference>
<feature type="domain" description="Choice-of-anchor A" evidence="1">
    <location>
        <begin position="51"/>
        <end position="295"/>
    </location>
</feature>
<protein>
    <submittedName>
        <fullName evidence="2">Choice-of-anchor A family protein</fullName>
    </submittedName>
</protein>
<dbReference type="Pfam" id="PF20597">
    <property type="entry name" value="pAdhesive_15"/>
    <property type="match status" value="1"/>
</dbReference>
<evidence type="ECO:0000313" key="3">
    <source>
        <dbReference type="Proteomes" id="UP000624279"/>
    </source>
</evidence>
<evidence type="ECO:0000259" key="1">
    <source>
        <dbReference type="Pfam" id="PF20597"/>
    </source>
</evidence>
<dbReference type="EMBL" id="JACOGA010000004">
    <property type="protein sequence ID" value="MBC3872943.1"/>
    <property type="molecule type" value="Genomic_DNA"/>
</dbReference>
<sequence length="304" mass="32598">MARIRAKNSAPDYQKEGAFLFERMQRFLKILIVGMVSSVVSVNCHAQKIDLGTAAQYSGFFFGNVSSIPNIEGRLAVGGDLDVSGPSIGGRVPSGSTQASLVVGGNINAFSGGSIWANGHVNSWGVYAGTKASKVAKYLDLRQAAFSPVDFAAERMNLSILSQQLRNVSPTGTVSQLYSAVTLTGSNRDVEYFNLTADQVTSHLNFALKNIKSTAYIILNVSANDQRQVRMSISMNVFAGRGKRVLFNLPDTDVLMMQGVRVEGNVLAPYACVKDSSGFIEGTIVAASWNTSMSIGYAPFEPLN</sequence>
<proteinExistence type="predicted"/>
<comment type="caution">
    <text evidence="2">The sequence shown here is derived from an EMBL/GenBank/DDBJ whole genome shotgun (WGS) entry which is preliminary data.</text>
</comment>
<gene>
    <name evidence="2" type="ORF">H8K55_05040</name>
</gene>
<name>A0ABR6Y8K5_9BURK</name>
<accession>A0ABR6Y8K5</accession>